<accession>A0A8S4Q363</accession>
<sequence>MFSSILAHTLTFKRDDKMLTIHKTNHLITRHIYLTVLQAFLALSVDATKMNSGNSDASVIVVGGGLAGLSASIEASRLGAKVTIIEKEKNLGGNSAKATSGINGVGTDAQSANKVTDSIDAFVSDTLSSGDGLSKEELVQVLGEKSGDAITFLKSFGVNLTSVVQLGGHSAARTHRIPPTPEGKPSPVGWTIVSTLRKVVENELADKVNVLTKSTLKTILIEDGTVKGVAYTTEDGEQKELAADAVILTAGGYANDHTETSLLAEYTPQLAKLPTTNGPWATGDVVKIGRDAGMSLIHMDKVQVHPTGFIEPTQPTHSTKFLAPEALRGCGAILLNKDGARFANELGRRDYLTEKIFGECSTYPGIEDGPTTAVMLMNKDVIDKFGAPSAGFYKFKKIIQDVGTLEDVATKLELSPEVLKKTLSEYEESSQAGKDQFGKTVFPVVFSETDHFLTAFITPTLHYCMGGIEINPSAQVLNVNKEVVPGLYAAGEVSGGVHGNNRLGGNSLLECTVFGRIAGINAAKSKSSRSDL</sequence>
<reference evidence="9" key="1">
    <citation type="submission" date="2022-03" db="EMBL/GenBank/DDBJ databases">
        <authorList>
            <person name="Martin C."/>
        </authorList>
    </citation>
    <scope>NUCLEOTIDE SEQUENCE</scope>
</reference>
<gene>
    <name evidence="9" type="ORF">OFUS_LOCUS24729</name>
</gene>
<dbReference type="GO" id="GO:0016156">
    <property type="term" value="F:fumarate reductase (NADH) activity"/>
    <property type="evidence" value="ECO:0007669"/>
    <property type="project" value="UniProtKB-EC"/>
</dbReference>
<dbReference type="PRINTS" id="PR00368">
    <property type="entry name" value="FADPNR"/>
</dbReference>
<dbReference type="GO" id="GO:0010181">
    <property type="term" value="F:FMN binding"/>
    <property type="evidence" value="ECO:0007669"/>
    <property type="project" value="InterPro"/>
</dbReference>
<dbReference type="InterPro" id="IPR003953">
    <property type="entry name" value="FAD-dep_OxRdtase_2_FAD-bd"/>
</dbReference>
<comment type="catalytic activity">
    <reaction evidence="5">
        <text>succinate + NAD(+) = fumarate + NADH + H(+)</text>
        <dbReference type="Rhea" id="RHEA:18281"/>
        <dbReference type="ChEBI" id="CHEBI:15378"/>
        <dbReference type="ChEBI" id="CHEBI:29806"/>
        <dbReference type="ChEBI" id="CHEBI:30031"/>
        <dbReference type="ChEBI" id="CHEBI:57540"/>
        <dbReference type="ChEBI" id="CHEBI:57945"/>
        <dbReference type="EC" id="1.3.1.6"/>
    </reaction>
</comment>
<feature type="domain" description="FAD-dependent oxidoreductase 2 FAD-binding" evidence="8">
    <location>
        <begin position="59"/>
        <end position="508"/>
    </location>
</feature>
<evidence type="ECO:0000256" key="2">
    <source>
        <dbReference type="ARBA" id="ARBA00022630"/>
    </source>
</evidence>
<dbReference type="Gene3D" id="3.90.700.10">
    <property type="entry name" value="Succinate dehydrogenase/fumarate reductase flavoprotein, catalytic domain"/>
    <property type="match status" value="1"/>
</dbReference>
<comment type="cofactor">
    <cofactor evidence="1">
        <name>FAD</name>
        <dbReference type="ChEBI" id="CHEBI:57692"/>
    </cofactor>
</comment>
<dbReference type="NCBIfam" id="TIGR01813">
    <property type="entry name" value="flavo_cyto_c"/>
    <property type="match status" value="1"/>
</dbReference>
<evidence type="ECO:0000313" key="9">
    <source>
        <dbReference type="EMBL" id="CAH1800892.1"/>
    </source>
</evidence>
<dbReference type="InterPro" id="IPR050315">
    <property type="entry name" value="FAD-oxidoreductase_2"/>
</dbReference>
<dbReference type="InterPro" id="IPR036188">
    <property type="entry name" value="FAD/NAD-bd_sf"/>
</dbReference>
<dbReference type="Pfam" id="PF00890">
    <property type="entry name" value="FAD_binding_2"/>
    <property type="match status" value="1"/>
</dbReference>
<keyword evidence="4" id="KW-0560">Oxidoreductase</keyword>
<dbReference type="AlphaFoldDB" id="A0A8S4Q363"/>
<dbReference type="InterPro" id="IPR027477">
    <property type="entry name" value="Succ_DH/fumarate_Rdtase_cat_sf"/>
</dbReference>
<dbReference type="SUPFAM" id="SSF51905">
    <property type="entry name" value="FAD/NAD(P)-binding domain"/>
    <property type="match status" value="1"/>
</dbReference>
<keyword evidence="2" id="KW-0285">Flavoprotein</keyword>
<proteinExistence type="predicted"/>
<evidence type="ECO:0000256" key="5">
    <source>
        <dbReference type="ARBA" id="ARBA00050832"/>
    </source>
</evidence>
<dbReference type="Proteomes" id="UP000749559">
    <property type="component" value="Unassembled WGS sequence"/>
</dbReference>
<evidence type="ECO:0000256" key="7">
    <source>
        <dbReference type="ARBA" id="ARBA00077246"/>
    </source>
</evidence>
<dbReference type="EMBL" id="CAIIXF020000012">
    <property type="protein sequence ID" value="CAH1800892.1"/>
    <property type="molecule type" value="Genomic_DNA"/>
</dbReference>
<dbReference type="SUPFAM" id="SSF56425">
    <property type="entry name" value="Succinate dehydrogenase/fumarate reductase flavoprotein, catalytic domain"/>
    <property type="match status" value="1"/>
</dbReference>
<evidence type="ECO:0000313" key="10">
    <source>
        <dbReference type="Proteomes" id="UP000749559"/>
    </source>
</evidence>
<dbReference type="FunFam" id="3.90.700.10:FF:000007">
    <property type="entry name" value="NADH-dependent fumarate reductase"/>
    <property type="match status" value="1"/>
</dbReference>
<keyword evidence="10" id="KW-1185">Reference proteome</keyword>
<dbReference type="InterPro" id="IPR008143">
    <property type="entry name" value="Ala_DH/PNT_CS2"/>
</dbReference>
<dbReference type="PROSITE" id="PS00837">
    <property type="entry name" value="ALADH_PNT_2"/>
    <property type="match status" value="1"/>
</dbReference>
<protein>
    <recommendedName>
        <fullName evidence="6">fumarate reductase (NADH)</fullName>
        <ecNumber evidence="6">1.3.1.6</ecNumber>
    </recommendedName>
    <alternativeName>
        <fullName evidence="7">NADH-dependent fumarate reductase</fullName>
    </alternativeName>
</protein>
<keyword evidence="3" id="KW-0274">FAD</keyword>
<dbReference type="InterPro" id="IPR010960">
    <property type="entry name" value="Flavocytochrome_c"/>
</dbReference>
<evidence type="ECO:0000259" key="8">
    <source>
        <dbReference type="Pfam" id="PF00890"/>
    </source>
</evidence>
<evidence type="ECO:0000256" key="6">
    <source>
        <dbReference type="ARBA" id="ARBA00067004"/>
    </source>
</evidence>
<dbReference type="PANTHER" id="PTHR43400:SF7">
    <property type="entry name" value="FAD-DEPENDENT OXIDOREDUCTASE 2 FAD BINDING DOMAIN-CONTAINING PROTEIN"/>
    <property type="match status" value="1"/>
</dbReference>
<comment type="caution">
    <text evidence="9">The sequence shown here is derived from an EMBL/GenBank/DDBJ whole genome shotgun (WGS) entry which is preliminary data.</text>
</comment>
<name>A0A8S4Q363_OWEFU</name>
<dbReference type="OrthoDB" id="71672at2759"/>
<dbReference type="Gene3D" id="3.50.50.60">
    <property type="entry name" value="FAD/NAD(P)-binding domain"/>
    <property type="match status" value="1"/>
</dbReference>
<evidence type="ECO:0000256" key="1">
    <source>
        <dbReference type="ARBA" id="ARBA00001974"/>
    </source>
</evidence>
<organism evidence="9 10">
    <name type="scientific">Owenia fusiformis</name>
    <name type="common">Polychaete worm</name>
    <dbReference type="NCBI Taxonomy" id="6347"/>
    <lineage>
        <taxon>Eukaryota</taxon>
        <taxon>Metazoa</taxon>
        <taxon>Spiralia</taxon>
        <taxon>Lophotrochozoa</taxon>
        <taxon>Annelida</taxon>
        <taxon>Polychaeta</taxon>
        <taxon>Sedentaria</taxon>
        <taxon>Canalipalpata</taxon>
        <taxon>Sabellida</taxon>
        <taxon>Oweniida</taxon>
        <taxon>Oweniidae</taxon>
        <taxon>Owenia</taxon>
    </lineage>
</organism>
<evidence type="ECO:0000256" key="4">
    <source>
        <dbReference type="ARBA" id="ARBA00023002"/>
    </source>
</evidence>
<evidence type="ECO:0000256" key="3">
    <source>
        <dbReference type="ARBA" id="ARBA00022827"/>
    </source>
</evidence>
<dbReference type="PANTHER" id="PTHR43400">
    <property type="entry name" value="FUMARATE REDUCTASE"/>
    <property type="match status" value="1"/>
</dbReference>
<dbReference type="EC" id="1.3.1.6" evidence="6"/>